<dbReference type="PANTHER" id="PTHR10335:SF17">
    <property type="entry name" value="FIBRILLARIN"/>
    <property type="match status" value="1"/>
</dbReference>
<dbReference type="GO" id="GO:0000494">
    <property type="term" value="P:box C/D sno(s)RNA 3'-end processing"/>
    <property type="evidence" value="ECO:0007669"/>
    <property type="project" value="TreeGrafter"/>
</dbReference>
<dbReference type="GO" id="GO:0031428">
    <property type="term" value="C:box C/D methylation guide snoRNP complex"/>
    <property type="evidence" value="ECO:0007669"/>
    <property type="project" value="TreeGrafter"/>
</dbReference>
<accession>A0AAV5S004</accession>
<feature type="domain" description="Swiss Army Knife RNA repair protein HAD" evidence="1">
    <location>
        <begin position="41"/>
        <end position="240"/>
    </location>
</feature>
<gene>
    <name evidence="3" type="ORF">DAKH74_036060</name>
</gene>
<sequence>MTHDALHRWNSCPSELRVPDTPPSDITSLHVYDFDNTLYKSPGPNRILYTNKTYGRLLAGPEAGSPIDSWWSCPAFLNESFREGLATPRVSHWNSKIVSLAAESFADPHTVSIILTGRTEEKFAALFAEMLATTRSSNHDNSNNFLMFNAVCLKKRDTASGTFPHTFEAKAACISDFLLDYTNLRNVTLYDDRPKQVAMFKTYFQELRPTPGFQWSVVTVPALSLTLDPAAESRLVQDEVRRALPSGPGINWTPKCTGFFLSQNSQKQLLVQAFKCLRRINATKAANLAEYPMYIPVCRPGESLSPSDLDLIFTSKGYSTIDPQCLERPYNQVDSKSRLGVDFVVTHYAVQATGPKSKLGNVYYKVVPRDRNTTIRTLFGENAPLIVSGHIMDEKMSYKFTYDDMRRDNMRWTRLQNGIVINTTFGVYSKMIF</sequence>
<dbReference type="PANTHER" id="PTHR10335">
    <property type="entry name" value="RRNA 2-O-METHYLTRANSFERASE FIBRILLARIN"/>
    <property type="match status" value="1"/>
</dbReference>
<dbReference type="Pfam" id="PF10307">
    <property type="entry name" value="HAD_SAK_1"/>
    <property type="match status" value="1"/>
</dbReference>
<proteinExistence type="predicted"/>
<keyword evidence="4" id="KW-1185">Reference proteome</keyword>
<reference evidence="3 4" key="1">
    <citation type="journal article" date="2023" name="Elife">
        <title>Identification of key yeast species and microbe-microbe interactions impacting larval growth of Drosophila in the wild.</title>
        <authorList>
            <person name="Mure A."/>
            <person name="Sugiura Y."/>
            <person name="Maeda R."/>
            <person name="Honda K."/>
            <person name="Sakurai N."/>
            <person name="Takahashi Y."/>
            <person name="Watada M."/>
            <person name="Katoh T."/>
            <person name="Gotoh A."/>
            <person name="Gotoh Y."/>
            <person name="Taniguchi I."/>
            <person name="Nakamura K."/>
            <person name="Hayashi T."/>
            <person name="Katayama T."/>
            <person name="Uemura T."/>
            <person name="Hattori Y."/>
        </authorList>
    </citation>
    <scope>NUCLEOTIDE SEQUENCE [LARGE SCALE GENOMIC DNA]</scope>
    <source>
        <strain evidence="3 4">KH-74</strain>
    </source>
</reference>
<dbReference type="Pfam" id="PF25108">
    <property type="entry name" value="YMR265C_C"/>
    <property type="match status" value="1"/>
</dbReference>
<evidence type="ECO:0000259" key="2">
    <source>
        <dbReference type="Pfam" id="PF25108"/>
    </source>
</evidence>
<dbReference type="GO" id="GO:0032040">
    <property type="term" value="C:small-subunit processome"/>
    <property type="evidence" value="ECO:0007669"/>
    <property type="project" value="TreeGrafter"/>
</dbReference>
<protein>
    <recommendedName>
        <fullName evidence="5">Swiss Army Knife RNA repair protein HAD domain-containing protein</fullName>
    </recommendedName>
</protein>
<dbReference type="InterPro" id="IPR056904">
    <property type="entry name" value="YMR265C_C"/>
</dbReference>
<evidence type="ECO:0008006" key="5">
    <source>
        <dbReference type="Google" id="ProtNLM"/>
    </source>
</evidence>
<dbReference type="InterPro" id="IPR018812">
    <property type="entry name" value="SAK_HAD"/>
</dbReference>
<dbReference type="EMBL" id="BTGD01000010">
    <property type="protein sequence ID" value="GMM56990.1"/>
    <property type="molecule type" value="Genomic_DNA"/>
</dbReference>
<dbReference type="Proteomes" id="UP001377567">
    <property type="component" value="Unassembled WGS sequence"/>
</dbReference>
<dbReference type="AlphaFoldDB" id="A0AAV5S004"/>
<dbReference type="GO" id="GO:0003723">
    <property type="term" value="F:RNA binding"/>
    <property type="evidence" value="ECO:0007669"/>
    <property type="project" value="TreeGrafter"/>
</dbReference>
<dbReference type="GO" id="GO:0008649">
    <property type="term" value="F:rRNA methyltransferase activity"/>
    <property type="evidence" value="ECO:0007669"/>
    <property type="project" value="TreeGrafter"/>
</dbReference>
<evidence type="ECO:0000259" key="1">
    <source>
        <dbReference type="Pfam" id="PF10307"/>
    </source>
</evidence>
<name>A0AAV5S004_MAUHU</name>
<dbReference type="GO" id="GO:1990259">
    <property type="term" value="F:histone H2AQ104 methyltransferase activity"/>
    <property type="evidence" value="ECO:0007669"/>
    <property type="project" value="TreeGrafter"/>
</dbReference>
<evidence type="ECO:0000313" key="3">
    <source>
        <dbReference type="EMBL" id="GMM56990.1"/>
    </source>
</evidence>
<organism evidence="3 4">
    <name type="scientific">Maudiozyma humilis</name>
    <name type="common">Sour dough yeast</name>
    <name type="synonym">Kazachstania humilis</name>
    <dbReference type="NCBI Taxonomy" id="51915"/>
    <lineage>
        <taxon>Eukaryota</taxon>
        <taxon>Fungi</taxon>
        <taxon>Dikarya</taxon>
        <taxon>Ascomycota</taxon>
        <taxon>Saccharomycotina</taxon>
        <taxon>Saccharomycetes</taxon>
        <taxon>Saccharomycetales</taxon>
        <taxon>Saccharomycetaceae</taxon>
        <taxon>Maudiozyma</taxon>
    </lineage>
</organism>
<comment type="caution">
    <text evidence="3">The sequence shown here is derived from an EMBL/GenBank/DDBJ whole genome shotgun (WGS) entry which is preliminary data.</text>
</comment>
<evidence type="ECO:0000313" key="4">
    <source>
        <dbReference type="Proteomes" id="UP001377567"/>
    </source>
</evidence>
<feature type="domain" description="YMR265C-like C-terminal" evidence="2">
    <location>
        <begin position="250"/>
        <end position="431"/>
    </location>
</feature>